<evidence type="ECO:0000313" key="3">
    <source>
        <dbReference type="EMBL" id="VUC32206.1"/>
    </source>
</evidence>
<sequence length="932" mass="105143">MDLTVDDLVTKFRYPGVRRAAERFGFEMPETPDEERFAIPISDLPRDVSSQPLCDSCRGITMDALQGDMGYRHSADLEDLTRSAQSCPLCSLMETQICTAITFHAQRQARFTDTREAMDTFARITAHQELFVAKPTCIILKVEDRKPTDGFSTLVIGTVLYSLVPGVKAFASHLGRLILHNDTLDSPQPVRPRGSDQDIMNRLGAWLSKREPRKTHENEGAQGTSLPTRVLDLGEPRGEDSEFLESDLFLVETAGRRGRYVTLSYSWGGYTDTRTLKANYNERLDGIQFEHLPVVFSQAIRITRAMGIRYLWIDALCIIQDDAEDWRIEAGRMSDVYWNSVCRLAITDSKDPTEPFFPPCEYPSVPVPHLKAPKPLSGIDGLLGENDMTRTEEGRLVLREKMKEFLSLGRQGQFGIQLESGENLGNRAALALPRGDVPDSDGSDTTALGNITRDGNILKKLPSSPNQDSRSGEPLDKQLSGSPHRQSRAASDKDADMSKMIDEIMTTAWDAMEDDIQSSMQETLDERTPQAYLTIPRSYAVDVDRGHLNTRGWVLQERLLAPRTIHFTKHHIYCEDTYDICGEDWVCRYFTWMSCIYKTTKHSQVDLFPERSSLEAGAGHDQPGGEIWREIFNINKPDEQHDDAPWLTIASIFSKCRLTYDSDRLAAIAGLVSKKQMHPQSPQLNGRNFCGLWEQTLQLDLAWISRKGEHLEYLHKLNLPSWAWISYKGPVSFVREPRATREAGTPRRLPVPEFHLVDADVPSLTAPVPFEKPASLTLSITLRKLQSISTAISSYGTEQRSRKELAKTSPFDFDPRTKTMTTPLGAVTDCQELYNESKKLIGFVSFDDGTHPVGDLFCAHLSTLKDEAMDAARQELSRPGVDSVDLGDYQRPILAYALVLTRLEEDMYRRVGFAEVNYHWMTSGERTKVRIL</sequence>
<dbReference type="InterPro" id="IPR010730">
    <property type="entry name" value="HET"/>
</dbReference>
<protein>
    <recommendedName>
        <fullName evidence="2">Heterokaryon incompatibility domain-containing protein</fullName>
    </recommendedName>
</protein>
<organism evidence="3 4">
    <name type="scientific">Bionectria ochroleuca</name>
    <name type="common">Gliocladium roseum</name>
    <dbReference type="NCBI Taxonomy" id="29856"/>
    <lineage>
        <taxon>Eukaryota</taxon>
        <taxon>Fungi</taxon>
        <taxon>Dikarya</taxon>
        <taxon>Ascomycota</taxon>
        <taxon>Pezizomycotina</taxon>
        <taxon>Sordariomycetes</taxon>
        <taxon>Hypocreomycetidae</taxon>
        <taxon>Hypocreales</taxon>
        <taxon>Bionectriaceae</taxon>
        <taxon>Clonostachys</taxon>
    </lineage>
</organism>
<proteinExistence type="predicted"/>
<evidence type="ECO:0000256" key="1">
    <source>
        <dbReference type="SAM" id="MobiDB-lite"/>
    </source>
</evidence>
<feature type="region of interest" description="Disordered" evidence="1">
    <location>
        <begin position="432"/>
        <end position="497"/>
    </location>
</feature>
<gene>
    <name evidence="3" type="ORF">CLO192961_LOCUS322819</name>
</gene>
<dbReference type="Proteomes" id="UP000766486">
    <property type="component" value="Unassembled WGS sequence"/>
</dbReference>
<evidence type="ECO:0000259" key="2">
    <source>
        <dbReference type="Pfam" id="PF06985"/>
    </source>
</evidence>
<feature type="compositionally biased region" description="Basic and acidic residues" evidence="1">
    <location>
        <begin position="210"/>
        <end position="219"/>
    </location>
</feature>
<feature type="domain" description="Heterokaryon incompatibility" evidence="2">
    <location>
        <begin position="260"/>
        <end position="354"/>
    </location>
</feature>
<name>A0ABY6UN61_BIOOC</name>
<evidence type="ECO:0000313" key="4">
    <source>
        <dbReference type="Proteomes" id="UP000766486"/>
    </source>
</evidence>
<dbReference type="PANTHER" id="PTHR33112">
    <property type="entry name" value="DOMAIN PROTEIN, PUTATIVE-RELATED"/>
    <property type="match status" value="1"/>
</dbReference>
<comment type="caution">
    <text evidence="3">The sequence shown here is derived from an EMBL/GenBank/DDBJ whole genome shotgun (WGS) entry which is preliminary data.</text>
</comment>
<dbReference type="PANTHER" id="PTHR33112:SF10">
    <property type="entry name" value="TOL"/>
    <property type="match status" value="1"/>
</dbReference>
<dbReference type="EMBL" id="CABFNS010000847">
    <property type="protein sequence ID" value="VUC32206.1"/>
    <property type="molecule type" value="Genomic_DNA"/>
</dbReference>
<accession>A0ABY6UN61</accession>
<feature type="region of interest" description="Disordered" evidence="1">
    <location>
        <begin position="210"/>
        <end position="230"/>
    </location>
</feature>
<keyword evidence="4" id="KW-1185">Reference proteome</keyword>
<dbReference type="Pfam" id="PF06985">
    <property type="entry name" value="HET"/>
    <property type="match status" value="1"/>
</dbReference>
<reference evidence="3 4" key="1">
    <citation type="submission" date="2019-06" db="EMBL/GenBank/DDBJ databases">
        <authorList>
            <person name="Broberg M."/>
        </authorList>
    </citation>
    <scope>NUCLEOTIDE SEQUENCE [LARGE SCALE GENOMIC DNA]</scope>
</reference>